<dbReference type="OrthoDB" id="5983572at2759"/>
<keyword evidence="3" id="KW-1185">Reference proteome</keyword>
<dbReference type="STRING" id="47427.A0A2H3CHC6"/>
<feature type="compositionally biased region" description="Polar residues" evidence="1">
    <location>
        <begin position="106"/>
        <end position="117"/>
    </location>
</feature>
<organism evidence="2 3">
    <name type="scientific">Armillaria gallica</name>
    <name type="common">Bulbous honey fungus</name>
    <name type="synonym">Armillaria bulbosa</name>
    <dbReference type="NCBI Taxonomy" id="47427"/>
    <lineage>
        <taxon>Eukaryota</taxon>
        <taxon>Fungi</taxon>
        <taxon>Dikarya</taxon>
        <taxon>Basidiomycota</taxon>
        <taxon>Agaricomycotina</taxon>
        <taxon>Agaricomycetes</taxon>
        <taxon>Agaricomycetidae</taxon>
        <taxon>Agaricales</taxon>
        <taxon>Marasmiineae</taxon>
        <taxon>Physalacriaceae</taxon>
        <taxon>Armillaria</taxon>
    </lineage>
</organism>
<evidence type="ECO:0000313" key="3">
    <source>
        <dbReference type="Proteomes" id="UP000217790"/>
    </source>
</evidence>
<dbReference type="Proteomes" id="UP000217790">
    <property type="component" value="Unassembled WGS sequence"/>
</dbReference>
<accession>A0A2H3CHC6</accession>
<reference evidence="3" key="1">
    <citation type="journal article" date="2017" name="Nat. Ecol. Evol.">
        <title>Genome expansion and lineage-specific genetic innovations in the forest pathogenic fungi Armillaria.</title>
        <authorList>
            <person name="Sipos G."/>
            <person name="Prasanna A.N."/>
            <person name="Walter M.C."/>
            <person name="O'Connor E."/>
            <person name="Balint B."/>
            <person name="Krizsan K."/>
            <person name="Kiss B."/>
            <person name="Hess J."/>
            <person name="Varga T."/>
            <person name="Slot J."/>
            <person name="Riley R."/>
            <person name="Boka B."/>
            <person name="Rigling D."/>
            <person name="Barry K."/>
            <person name="Lee J."/>
            <person name="Mihaltcheva S."/>
            <person name="LaButti K."/>
            <person name="Lipzen A."/>
            <person name="Waldron R."/>
            <person name="Moloney N.M."/>
            <person name="Sperisen C."/>
            <person name="Kredics L."/>
            <person name="Vagvoelgyi C."/>
            <person name="Patrignani A."/>
            <person name="Fitzpatrick D."/>
            <person name="Nagy I."/>
            <person name="Doyle S."/>
            <person name="Anderson J.B."/>
            <person name="Grigoriev I.V."/>
            <person name="Gueldener U."/>
            <person name="Muensterkoetter M."/>
            <person name="Nagy L.G."/>
        </authorList>
    </citation>
    <scope>NUCLEOTIDE SEQUENCE [LARGE SCALE GENOMIC DNA]</scope>
    <source>
        <strain evidence="3">Ar21-2</strain>
    </source>
</reference>
<proteinExistence type="predicted"/>
<gene>
    <name evidence="2" type="ORF">ARMGADRAFT_1019625</name>
</gene>
<dbReference type="EMBL" id="KZ293717">
    <property type="protein sequence ID" value="PBK82445.1"/>
    <property type="molecule type" value="Genomic_DNA"/>
</dbReference>
<sequence>MRECTKDVDGYFRWSPRRSSLYWIKNMVSLLCIRGTSSTTFSRTILRSTVFEALWAYNLDPDDLSFAARDVISVVEETNARGKGTSLSWLSAARSNVSASPPPGAGTNSVGPQQDPGQKSKFGNYGNMMVHSTTGGVGFGAAAAIGSGLVRVIF</sequence>
<feature type="region of interest" description="Disordered" evidence="1">
    <location>
        <begin position="95"/>
        <end position="125"/>
    </location>
</feature>
<name>A0A2H3CHC6_ARMGA</name>
<dbReference type="AlphaFoldDB" id="A0A2H3CHC6"/>
<evidence type="ECO:0000313" key="2">
    <source>
        <dbReference type="EMBL" id="PBK82445.1"/>
    </source>
</evidence>
<evidence type="ECO:0000256" key="1">
    <source>
        <dbReference type="SAM" id="MobiDB-lite"/>
    </source>
</evidence>
<dbReference type="InParanoid" id="A0A2H3CHC6"/>
<protein>
    <submittedName>
        <fullName evidence="2">Uncharacterized protein</fullName>
    </submittedName>
</protein>